<evidence type="ECO:0000313" key="2">
    <source>
        <dbReference type="EMBL" id="OCL26346.1"/>
    </source>
</evidence>
<comment type="caution">
    <text evidence="2">The sequence shown here is derived from an EMBL/GenBank/DDBJ whole genome shotgun (WGS) entry which is preliminary data.</text>
</comment>
<sequence length="76" mass="8635">MNKKKSHGGHGLMMLLCCLVMFGAFWFVGTSQGGEASSWSWLLFLLCPLMHIFMMKGMMGHKHDEDDKNNDNQSCH</sequence>
<gene>
    <name evidence="2" type="ORF">U472_10080</name>
</gene>
<dbReference type="InterPro" id="IPR021682">
    <property type="entry name" value="DUF2933"/>
</dbReference>
<dbReference type="Pfam" id="PF11666">
    <property type="entry name" value="DUF2933"/>
    <property type="match status" value="1"/>
</dbReference>
<protein>
    <recommendedName>
        <fullName evidence="4">DUF2933 domain-containing protein</fullName>
    </recommendedName>
</protein>
<evidence type="ECO:0000313" key="3">
    <source>
        <dbReference type="Proteomes" id="UP000093514"/>
    </source>
</evidence>
<accession>A0A1C0A7X4</accession>
<reference evidence="3" key="1">
    <citation type="submission" date="2016-07" db="EMBL/GenBank/DDBJ databases">
        <authorList>
            <person name="Florea S."/>
            <person name="Webb J.S."/>
            <person name="Jaromczyk J."/>
            <person name="Schardl C.L."/>
        </authorList>
    </citation>
    <scope>NUCLEOTIDE SEQUENCE [LARGE SCALE GENOMIC DNA]</scope>
    <source>
        <strain evidence="3">Z6</strain>
    </source>
</reference>
<evidence type="ECO:0008006" key="4">
    <source>
        <dbReference type="Google" id="ProtNLM"/>
    </source>
</evidence>
<dbReference type="AlphaFoldDB" id="A0A1C0A7X4"/>
<feature type="transmembrane region" description="Helical" evidence="1">
    <location>
        <begin position="12"/>
        <end position="30"/>
    </location>
</feature>
<keyword evidence="1" id="KW-0812">Transmembrane</keyword>
<dbReference type="RefSeq" id="WP_068718079.1">
    <property type="nucleotide sequence ID" value="NZ_LWDV01000009.1"/>
</dbReference>
<keyword evidence="1" id="KW-0472">Membrane</keyword>
<reference evidence="2 3" key="2">
    <citation type="submission" date="2016-08" db="EMBL/GenBank/DDBJ databases">
        <title>Orenia metallireducens sp. nov. strain Z6, a Novel Metal-reducing Firmicute from the Deep Subsurface.</title>
        <authorList>
            <person name="Maxim B.I."/>
            <person name="Kenneth K."/>
            <person name="Flynn T.M."/>
            <person name="Oloughlin E.J."/>
            <person name="Locke R.A."/>
            <person name="Weber J.R."/>
            <person name="Egan S.M."/>
            <person name="Mackie R.I."/>
            <person name="Cann I.K."/>
        </authorList>
    </citation>
    <scope>NUCLEOTIDE SEQUENCE [LARGE SCALE GENOMIC DNA]</scope>
    <source>
        <strain evidence="2 3">Z6</strain>
    </source>
</reference>
<dbReference type="EMBL" id="LWDV01000009">
    <property type="protein sequence ID" value="OCL26346.1"/>
    <property type="molecule type" value="Genomic_DNA"/>
</dbReference>
<name>A0A1C0A7X4_9FIRM</name>
<feature type="transmembrane region" description="Helical" evidence="1">
    <location>
        <begin position="36"/>
        <end position="54"/>
    </location>
</feature>
<keyword evidence="3" id="KW-1185">Reference proteome</keyword>
<proteinExistence type="predicted"/>
<evidence type="ECO:0000256" key="1">
    <source>
        <dbReference type="SAM" id="Phobius"/>
    </source>
</evidence>
<dbReference type="Proteomes" id="UP000093514">
    <property type="component" value="Unassembled WGS sequence"/>
</dbReference>
<dbReference type="OrthoDB" id="2989509at2"/>
<organism evidence="2 3">
    <name type="scientific">Orenia metallireducens</name>
    <dbReference type="NCBI Taxonomy" id="1413210"/>
    <lineage>
        <taxon>Bacteria</taxon>
        <taxon>Bacillati</taxon>
        <taxon>Bacillota</taxon>
        <taxon>Clostridia</taxon>
        <taxon>Halanaerobiales</taxon>
        <taxon>Halobacteroidaceae</taxon>
        <taxon>Orenia</taxon>
    </lineage>
</organism>
<keyword evidence="1" id="KW-1133">Transmembrane helix</keyword>